<proteinExistence type="predicted"/>
<organism evidence="1">
    <name type="scientific">marine sediment metagenome</name>
    <dbReference type="NCBI Taxonomy" id="412755"/>
    <lineage>
        <taxon>unclassified sequences</taxon>
        <taxon>metagenomes</taxon>
        <taxon>ecological metagenomes</taxon>
    </lineage>
</organism>
<protein>
    <submittedName>
        <fullName evidence="1">Uncharacterized protein</fullName>
    </submittedName>
</protein>
<accession>A0A0F9LM18</accession>
<gene>
    <name evidence="1" type="ORF">LCGC14_1199070</name>
</gene>
<name>A0A0F9LM18_9ZZZZ</name>
<dbReference type="AlphaFoldDB" id="A0A0F9LM18"/>
<dbReference type="EMBL" id="LAZR01006149">
    <property type="protein sequence ID" value="KKM94363.1"/>
    <property type="molecule type" value="Genomic_DNA"/>
</dbReference>
<sequence>MSFADTVVALERRHVVEIGAYSDLAGRPGSRLSRMLAAEGPDIAARPG</sequence>
<comment type="caution">
    <text evidence="1">The sequence shown here is derived from an EMBL/GenBank/DDBJ whole genome shotgun (WGS) entry which is preliminary data.</text>
</comment>
<evidence type="ECO:0000313" key="1">
    <source>
        <dbReference type="EMBL" id="KKM94363.1"/>
    </source>
</evidence>
<reference evidence="1" key="1">
    <citation type="journal article" date="2015" name="Nature">
        <title>Complex archaea that bridge the gap between prokaryotes and eukaryotes.</title>
        <authorList>
            <person name="Spang A."/>
            <person name="Saw J.H."/>
            <person name="Jorgensen S.L."/>
            <person name="Zaremba-Niedzwiedzka K."/>
            <person name="Martijn J."/>
            <person name="Lind A.E."/>
            <person name="van Eijk R."/>
            <person name="Schleper C."/>
            <person name="Guy L."/>
            <person name="Ettema T.J."/>
        </authorList>
    </citation>
    <scope>NUCLEOTIDE SEQUENCE</scope>
</reference>